<protein>
    <submittedName>
        <fullName evidence="1">Uncharacterized protein</fullName>
    </submittedName>
</protein>
<dbReference type="EMBL" id="LRBG01000037">
    <property type="protein sequence ID" value="KXU84208.1"/>
    <property type="molecule type" value="Genomic_DNA"/>
</dbReference>
<organism evidence="1 2">
    <name type="scientific">Paraburkholderia monticola</name>
    <dbReference type="NCBI Taxonomy" id="1399968"/>
    <lineage>
        <taxon>Bacteria</taxon>
        <taxon>Pseudomonadati</taxon>
        <taxon>Pseudomonadota</taxon>
        <taxon>Betaproteobacteria</taxon>
        <taxon>Burkholderiales</taxon>
        <taxon>Burkholderiaceae</taxon>
        <taxon>Paraburkholderia</taxon>
    </lineage>
</organism>
<gene>
    <name evidence="1" type="ORF">CI15_27390</name>
</gene>
<accession>A0A149PGQ5</accession>
<evidence type="ECO:0000313" key="2">
    <source>
        <dbReference type="Proteomes" id="UP000075613"/>
    </source>
</evidence>
<dbReference type="AlphaFoldDB" id="A0A149PGQ5"/>
<keyword evidence="2" id="KW-1185">Reference proteome</keyword>
<comment type="caution">
    <text evidence="1">The sequence shown here is derived from an EMBL/GenBank/DDBJ whole genome shotgun (WGS) entry which is preliminary data.</text>
</comment>
<reference evidence="1 2" key="1">
    <citation type="journal article" date="2015" name="Int. J. Syst. Evol. Microbiol.">
        <title>Burkholderia monticola sp. nov., isolated from mountain soil.</title>
        <authorList>
            <person name="Baek I."/>
            <person name="Seo B."/>
            <person name="Lee I."/>
            <person name="Yi H."/>
            <person name="Chun J."/>
        </authorList>
    </citation>
    <scope>NUCLEOTIDE SEQUENCE [LARGE SCALE GENOMIC DNA]</scope>
    <source>
        <strain evidence="1 2">JC2948</strain>
    </source>
</reference>
<dbReference type="Proteomes" id="UP000075613">
    <property type="component" value="Unassembled WGS sequence"/>
</dbReference>
<sequence>MVQHTYPQGATTTYFPMAIITSWKCSCGRSAISNFSGNQQHIMSFDSSTYPIMRFSSVQKRVDALLISRTGLPFLGVRIRDLPLLGPKGKDALKA</sequence>
<evidence type="ECO:0000313" key="1">
    <source>
        <dbReference type="EMBL" id="KXU84208.1"/>
    </source>
</evidence>
<proteinExistence type="predicted"/>
<name>A0A149PGQ5_9BURK</name>